<dbReference type="SUPFAM" id="SSF52402">
    <property type="entry name" value="Adenine nucleotide alpha hydrolases-like"/>
    <property type="match status" value="1"/>
</dbReference>
<feature type="domain" description="Diphthamide synthase" evidence="1">
    <location>
        <begin position="10"/>
        <end position="80"/>
    </location>
</feature>
<keyword evidence="3" id="KW-1185">Reference proteome</keyword>
<dbReference type="Gene3D" id="3.90.1490.10">
    <property type="entry name" value="putative n-type atp pyrophosphatase, domain 2"/>
    <property type="match status" value="1"/>
</dbReference>
<reference evidence="2 3" key="1">
    <citation type="submission" date="2014-04" db="EMBL/GenBank/DDBJ databases">
        <title>Characterization and application of a salt tolerant electro-active bacterium.</title>
        <authorList>
            <person name="Yang L."/>
            <person name="Wei S."/>
            <person name="Tay Q.X.M."/>
        </authorList>
    </citation>
    <scope>NUCLEOTIDE SEQUENCE [LARGE SCALE GENOMIC DNA]</scope>
    <source>
        <strain evidence="2 3">LY1</strain>
    </source>
</reference>
<proteinExistence type="predicted"/>
<protein>
    <recommendedName>
        <fullName evidence="1">Diphthamide synthase domain-containing protein</fullName>
    </recommendedName>
</protein>
<dbReference type="InterPro" id="IPR002761">
    <property type="entry name" value="Diphthami_syn_dom"/>
</dbReference>
<sequence length="80" mass="9110">MYREEQLATKGFKAVFTIKKNENSDLAVEFIDQGFKTIICAADADKRGDKWVGHDFNHRFLDVLPDSVDPCGKNGEFHSF</sequence>
<evidence type="ECO:0000313" key="3">
    <source>
        <dbReference type="Proteomes" id="UP000027821"/>
    </source>
</evidence>
<dbReference type="EMBL" id="JMIH01000015">
    <property type="protein sequence ID" value="KEO74447.1"/>
    <property type="molecule type" value="Genomic_DNA"/>
</dbReference>
<dbReference type="eggNOG" id="COG2102">
    <property type="taxonomic scope" value="Bacteria"/>
</dbReference>
<dbReference type="STRING" id="1048983.EL17_06840"/>
<organism evidence="2 3">
    <name type="scientific">Anditalea andensis</name>
    <dbReference type="NCBI Taxonomy" id="1048983"/>
    <lineage>
        <taxon>Bacteria</taxon>
        <taxon>Pseudomonadati</taxon>
        <taxon>Bacteroidota</taxon>
        <taxon>Cytophagia</taxon>
        <taxon>Cytophagales</taxon>
        <taxon>Cytophagaceae</taxon>
        <taxon>Anditalea</taxon>
    </lineage>
</organism>
<evidence type="ECO:0000313" key="2">
    <source>
        <dbReference type="EMBL" id="KEO74447.1"/>
    </source>
</evidence>
<name>A0A074LKS8_9BACT</name>
<dbReference type="Pfam" id="PF01902">
    <property type="entry name" value="Diphthami_syn_2"/>
    <property type="match status" value="1"/>
</dbReference>
<evidence type="ECO:0000259" key="1">
    <source>
        <dbReference type="Pfam" id="PF01902"/>
    </source>
</evidence>
<gene>
    <name evidence="2" type="ORF">EL17_06840</name>
</gene>
<accession>A0A074LKS8</accession>
<dbReference type="Proteomes" id="UP000027821">
    <property type="component" value="Unassembled WGS sequence"/>
</dbReference>
<dbReference type="AlphaFoldDB" id="A0A074LKS8"/>
<comment type="caution">
    <text evidence="2">The sequence shown here is derived from an EMBL/GenBank/DDBJ whole genome shotgun (WGS) entry which is preliminary data.</text>
</comment>